<proteinExistence type="predicted"/>
<comment type="caution">
    <text evidence="3">The sequence shown here is derived from an EMBL/GenBank/DDBJ whole genome shotgun (WGS) entry which is preliminary data.</text>
</comment>
<evidence type="ECO:0000313" key="2">
    <source>
        <dbReference type="EMBL" id="KAF3889415.1"/>
    </source>
</evidence>
<keyword evidence="1" id="KW-1133">Transmembrane helix</keyword>
<keyword evidence="1" id="KW-0812">Transmembrane</keyword>
<dbReference type="EMBL" id="JHEG02000059">
    <property type="protein sequence ID" value="KIE07164.1"/>
    <property type="molecule type" value="Genomic_DNA"/>
</dbReference>
<gene>
    <name evidence="3" type="ORF">DA73_0239030</name>
    <name evidence="2" type="ORF">DA73_0400030980</name>
</gene>
<dbReference type="OrthoDB" id="9962667at2"/>
<dbReference type="RefSeq" id="WP_038082207.1">
    <property type="nucleotide sequence ID" value="NZ_JHEG04000001.1"/>
</dbReference>
<accession>A0A0C1QNT1</accession>
<evidence type="ECO:0000256" key="1">
    <source>
        <dbReference type="SAM" id="Phobius"/>
    </source>
</evidence>
<dbReference type="EMBL" id="JHEG04000001">
    <property type="protein sequence ID" value="KAF3889415.1"/>
    <property type="molecule type" value="Genomic_DNA"/>
</dbReference>
<reference evidence="3" key="1">
    <citation type="journal article" date="2015" name="Genome Announc.">
        <title>Draft Genome Sequence of Tolypothrix boutellei Strain VB521301.</title>
        <authorList>
            <person name="Chandrababunaidu M.M."/>
            <person name="Singh D."/>
            <person name="Sen D."/>
            <person name="Bhan S."/>
            <person name="Das S."/>
            <person name="Gupta A."/>
            <person name="Adhikary S.P."/>
            <person name="Tripathy S."/>
        </authorList>
    </citation>
    <scope>NUCLEOTIDE SEQUENCE</scope>
    <source>
        <strain evidence="3">VB521301</strain>
    </source>
</reference>
<dbReference type="AlphaFoldDB" id="A0A0C1QNT1"/>
<keyword evidence="4" id="KW-1185">Reference proteome</keyword>
<sequence>MGQFFFTVAPIITDKILELGNTLLISHFQQVCATKCAAIAKTSYAVGLVHGAGGMLLLIVVIGTAIVVIQQIQKSQTLPYAIA</sequence>
<feature type="transmembrane region" description="Helical" evidence="1">
    <location>
        <begin position="48"/>
        <end position="69"/>
    </location>
</feature>
<protein>
    <submittedName>
        <fullName evidence="3">Uncharacterized protein</fullName>
    </submittedName>
</protein>
<name>A0A0C1QNT1_9CYAN</name>
<keyword evidence="1" id="KW-0472">Membrane</keyword>
<organism evidence="3">
    <name type="scientific">Tolypothrix bouteillei VB521301</name>
    <dbReference type="NCBI Taxonomy" id="1479485"/>
    <lineage>
        <taxon>Bacteria</taxon>
        <taxon>Bacillati</taxon>
        <taxon>Cyanobacteriota</taxon>
        <taxon>Cyanophyceae</taxon>
        <taxon>Nostocales</taxon>
        <taxon>Tolypothrichaceae</taxon>
        <taxon>Tolypothrix</taxon>
    </lineage>
</organism>
<evidence type="ECO:0000313" key="3">
    <source>
        <dbReference type="EMBL" id="KIE07164.1"/>
    </source>
</evidence>
<dbReference type="Proteomes" id="UP000029738">
    <property type="component" value="Unassembled WGS sequence"/>
</dbReference>
<reference evidence="2" key="2">
    <citation type="submission" date="2019-11" db="EMBL/GenBank/DDBJ databases">
        <title>Improved Assembly of Tolypothrix boutellei genome.</title>
        <authorList>
            <person name="Sarangi A.N."/>
            <person name="Mukherjee M."/>
            <person name="Ghosh S."/>
            <person name="Singh D."/>
            <person name="Das A."/>
            <person name="Kant S."/>
            <person name="Prusty A."/>
            <person name="Tripathy S."/>
        </authorList>
    </citation>
    <scope>NUCLEOTIDE SEQUENCE</scope>
    <source>
        <strain evidence="2">VB521301</strain>
    </source>
</reference>
<evidence type="ECO:0000313" key="4">
    <source>
        <dbReference type="Proteomes" id="UP000029738"/>
    </source>
</evidence>